<dbReference type="Gene3D" id="3.30.70.3030">
    <property type="match status" value="1"/>
</dbReference>
<evidence type="ECO:0000259" key="8">
    <source>
        <dbReference type="Pfam" id="PF17403"/>
    </source>
</evidence>
<dbReference type="AlphaFoldDB" id="A0A6A6YZ72"/>
<feature type="domain" description="Nrap protein" evidence="7">
    <location>
        <begin position="215"/>
        <end position="359"/>
    </location>
</feature>
<dbReference type="GO" id="GO:0032040">
    <property type="term" value="C:small-subunit processome"/>
    <property type="evidence" value="ECO:0007669"/>
    <property type="project" value="TreeGrafter"/>
</dbReference>
<comment type="similarity">
    <text evidence="2 5">Belongs to the NRAP family.</text>
</comment>
<evidence type="ECO:0000256" key="4">
    <source>
        <dbReference type="ARBA" id="ARBA00023242"/>
    </source>
</evidence>
<dbReference type="Pfam" id="PF17403">
    <property type="entry name" value="Nrap_D2"/>
    <property type="match status" value="1"/>
</dbReference>
<dbReference type="InterPro" id="IPR035367">
    <property type="entry name" value="Nrap_D2"/>
</dbReference>
<evidence type="ECO:0000259" key="12">
    <source>
        <dbReference type="Pfam" id="PF17407"/>
    </source>
</evidence>
<protein>
    <recommendedName>
        <fullName evidence="5">U3 small nucleolar RNA-associated protein 22</fullName>
    </recommendedName>
</protein>
<dbReference type="Pfam" id="PF03813">
    <property type="entry name" value="Nrap"/>
    <property type="match status" value="1"/>
</dbReference>
<dbReference type="OrthoDB" id="10251401at2759"/>
<keyword evidence="4 5" id="KW-0539">Nucleus</keyword>
<organism evidence="13">
    <name type="scientific">Mytilinidion resinicola</name>
    <dbReference type="NCBI Taxonomy" id="574789"/>
    <lineage>
        <taxon>Eukaryota</taxon>
        <taxon>Fungi</taxon>
        <taxon>Dikarya</taxon>
        <taxon>Ascomycota</taxon>
        <taxon>Pezizomycotina</taxon>
        <taxon>Dothideomycetes</taxon>
        <taxon>Pleosporomycetidae</taxon>
        <taxon>Mytilinidiales</taxon>
        <taxon>Mytilinidiaceae</taxon>
        <taxon>Mytilinidion</taxon>
    </lineage>
</organism>
<evidence type="ECO:0000259" key="7">
    <source>
        <dbReference type="Pfam" id="PF03813"/>
    </source>
</evidence>
<dbReference type="GO" id="GO:0003723">
    <property type="term" value="F:RNA binding"/>
    <property type="evidence" value="ECO:0007669"/>
    <property type="project" value="UniProtKB-KW"/>
</dbReference>
<proteinExistence type="inferred from homology"/>
<dbReference type="Pfam" id="PF17407">
    <property type="entry name" value="Nrap_D6"/>
    <property type="match status" value="1"/>
</dbReference>
<feature type="domain" description="Nrap protein" evidence="10">
    <location>
        <begin position="674"/>
        <end position="871"/>
    </location>
</feature>
<feature type="domain" description="Nrap protein" evidence="11">
    <location>
        <begin position="873"/>
        <end position="1025"/>
    </location>
</feature>
<dbReference type="Pfam" id="PF17404">
    <property type="entry name" value="Nrap_D3"/>
    <property type="match status" value="1"/>
</dbReference>
<evidence type="ECO:0000256" key="2">
    <source>
        <dbReference type="ARBA" id="ARBA00006674"/>
    </source>
</evidence>
<keyword evidence="5" id="KW-0698">rRNA processing</keyword>
<evidence type="ECO:0000256" key="3">
    <source>
        <dbReference type="ARBA" id="ARBA00022884"/>
    </source>
</evidence>
<evidence type="ECO:0000256" key="5">
    <source>
        <dbReference type="RuleBase" id="RU364032"/>
    </source>
</evidence>
<dbReference type="GO" id="GO:0032545">
    <property type="term" value="C:CURI complex"/>
    <property type="evidence" value="ECO:0007669"/>
    <property type="project" value="TreeGrafter"/>
</dbReference>
<feature type="compositionally biased region" description="Basic and acidic residues" evidence="6">
    <location>
        <begin position="85"/>
        <end position="97"/>
    </location>
</feature>
<dbReference type="InterPro" id="IPR035368">
    <property type="entry name" value="Nrap_D3"/>
</dbReference>
<feature type="compositionally biased region" description="Basic residues" evidence="6">
    <location>
        <begin position="1"/>
        <end position="11"/>
    </location>
</feature>
<dbReference type="InterPro" id="IPR005554">
    <property type="entry name" value="NOL6/Upt22"/>
</dbReference>
<keyword evidence="14" id="KW-1185">Reference proteome</keyword>
<evidence type="ECO:0000259" key="9">
    <source>
        <dbReference type="Pfam" id="PF17404"/>
    </source>
</evidence>
<feature type="compositionally biased region" description="Basic and acidic residues" evidence="6">
    <location>
        <begin position="12"/>
        <end position="22"/>
    </location>
</feature>
<dbReference type="Pfam" id="PF17405">
    <property type="entry name" value="Nrap_D4"/>
    <property type="match status" value="1"/>
</dbReference>
<keyword evidence="5" id="KW-0687">Ribonucleoprotein</keyword>
<keyword evidence="5" id="KW-0690">Ribosome biogenesis</keyword>
<accession>A0A6A6YZ72</accession>
<dbReference type="PANTHER" id="PTHR17972">
    <property type="entry name" value="NUCLEOLAR RNA-ASSOCIATED PROTEIN"/>
    <property type="match status" value="1"/>
</dbReference>
<dbReference type="InterPro" id="IPR035369">
    <property type="entry name" value="Nrap_D4"/>
</dbReference>
<feature type="domain" description="Nrap protein" evidence="9">
    <location>
        <begin position="509"/>
        <end position="659"/>
    </location>
</feature>
<dbReference type="InterPro" id="IPR035370">
    <property type="entry name" value="Nrap_D5"/>
</dbReference>
<dbReference type="Proteomes" id="UP000504636">
    <property type="component" value="Unplaced"/>
</dbReference>
<reference evidence="15" key="2">
    <citation type="submission" date="2020-04" db="EMBL/GenBank/DDBJ databases">
        <authorList>
            <consortium name="NCBI Genome Project"/>
        </authorList>
    </citation>
    <scope>NUCLEOTIDE SEQUENCE</scope>
    <source>
        <strain evidence="15">CBS 304.34</strain>
    </source>
</reference>
<sequence length="1196" mass="133008">MAPPATKRRKLSHSDSSEDRDVAISGSNNFARNGSEDSEQSSGDEDPMEEHGLYGDEDALGSEGEEGDSVEEDTPVAVKKSKTTGPEHRAKPRKGIDDIPQDGVYTAEIYKSNLFKLQVDELLKQVKPKYGKKEVTNAMHTLKSIIEQIPSREPQLVHDAEKSLLKSSKVSTPFPHPRPPKDAKYKLEYEKPAVINVTGSYVLEIATKHGDELCVDLVVTMPSSLFQEKDFLNYRYFYKRAYYLACIAVGIKESKDHKFEIRFESLNGNSLQPILVVRPSKDASGDFSASKFCINVLLSPGEKIFSPEKLLPEKNCVRPKGSKDELSSKLVPTPFYNATLQADCSITAYLKVLHAASKQCDAYKDACILGRVWLRQRGFHGHARKGGFGNFEWAAIIAILLQSSSGTGAPILSAGYSSYQLFKATIQFLATRDLTKIPFAFQAANVSLPKTEGVPYFFDGERGLNLLFKMTAWSYRLLQKEAKNTLKSLADSTFDQFDSTFILKVESPLYRYDSILELPLTGFEQDTNEEDIRQTLPRTCKKLYTTLTRGLGNRITSLSISLPEETGWQVSSSRPFEDRQGRILIGLETDPVNSTRLVDHGPSAENKKEAASFRQFWGEKSELRRFKDGSILESLVWSQKESSGTIVEQIIRHILQRHISARVAESAKFSGDSFNHLITAGGLSGQSGTTPFLTLMSAFSTLEKDIRSLENLPLQIRHIISADPQLRYSSIDPPFNVSKQMKTPASIVVQFEGSGRWPDDLLAIQRTKVAFLLKLAELLSGENAQYVTRVGLENTSQPSQNQSFLDIITPSGAAFRLRIHHDREAFLLHHQLKDKSLDGPSREAAAHALATYKRDFLRIPAHTQAMQALCTRFTALSPSIRLTKKWFASHLLSSHFAPEFIELLVARSFLQPAPWTTPSCATNGFLRTLFWLSRWDWTHSPLVVDLANTESGADSMKADDLAAITTRFEAWRRIDRDLNRVVLFAASNLDPDGTTWTDRARPAKVVARRMTVLAQAAVSVLKDTELGIVAGKTGVADFQPETLFAGPLSDYSFVLRIARPFTRFGRLKADAKADNAMFKNLQLQMQSEGRDVEAVGYAPASLFVEELKEVYGNTIIWFYDEEGGDVVAGLWNPLAAGKRGWKVRLGTSTVPVAGKAKASKRYGGVDAVVNTGGILNEIARLGGDLIEKIEVFDIQK</sequence>
<evidence type="ECO:0000313" key="15">
    <source>
        <dbReference type="RefSeq" id="XP_033581014.1"/>
    </source>
</evidence>
<keyword evidence="3 5" id="KW-0694">RNA-binding</keyword>
<evidence type="ECO:0000259" key="10">
    <source>
        <dbReference type="Pfam" id="PF17405"/>
    </source>
</evidence>
<dbReference type="GeneID" id="54464279"/>
<evidence type="ECO:0000256" key="6">
    <source>
        <dbReference type="SAM" id="MobiDB-lite"/>
    </source>
</evidence>
<gene>
    <name evidence="13 15" type="ORF">BDZ99DRAFT_495616</name>
</gene>
<comment type="subcellular location">
    <subcellularLocation>
        <location evidence="1 5">Nucleus</location>
        <location evidence="1 5">Nucleolus</location>
    </subcellularLocation>
</comment>
<dbReference type="Gene3D" id="1.10.1410.10">
    <property type="match status" value="2"/>
</dbReference>
<feature type="domain" description="Nrap protein" evidence="12">
    <location>
        <begin position="1048"/>
        <end position="1189"/>
    </location>
</feature>
<dbReference type="PANTHER" id="PTHR17972:SF0">
    <property type="entry name" value="NUCLEOLAR PROTEIN 6"/>
    <property type="match status" value="1"/>
</dbReference>
<dbReference type="GO" id="GO:0006364">
    <property type="term" value="P:rRNA processing"/>
    <property type="evidence" value="ECO:0007669"/>
    <property type="project" value="UniProtKB-KW"/>
</dbReference>
<dbReference type="GO" id="GO:0034456">
    <property type="term" value="C:UTP-C complex"/>
    <property type="evidence" value="ECO:0007669"/>
    <property type="project" value="TreeGrafter"/>
</dbReference>
<evidence type="ECO:0000259" key="11">
    <source>
        <dbReference type="Pfam" id="PF17406"/>
    </source>
</evidence>
<reference evidence="15" key="3">
    <citation type="submission" date="2025-04" db="UniProtKB">
        <authorList>
            <consortium name="RefSeq"/>
        </authorList>
    </citation>
    <scope>IDENTIFICATION</scope>
    <source>
        <strain evidence="15">CBS 304.34</strain>
    </source>
</reference>
<feature type="compositionally biased region" description="Acidic residues" evidence="6">
    <location>
        <begin position="36"/>
        <end position="48"/>
    </location>
</feature>
<dbReference type="EMBL" id="MU003695">
    <property type="protein sequence ID" value="KAF2814050.1"/>
    <property type="molecule type" value="Genomic_DNA"/>
</dbReference>
<name>A0A6A6YZ72_9PEZI</name>
<evidence type="ECO:0000313" key="13">
    <source>
        <dbReference type="EMBL" id="KAF2814050.1"/>
    </source>
</evidence>
<dbReference type="InterPro" id="IPR035082">
    <property type="entry name" value="Nrap_D1"/>
</dbReference>
<reference evidence="13 15" key="1">
    <citation type="journal article" date="2020" name="Stud. Mycol.">
        <title>101 Dothideomycetes genomes: a test case for predicting lifestyles and emergence of pathogens.</title>
        <authorList>
            <person name="Haridas S."/>
            <person name="Albert R."/>
            <person name="Binder M."/>
            <person name="Bloem J."/>
            <person name="Labutti K."/>
            <person name="Salamov A."/>
            <person name="Andreopoulos B."/>
            <person name="Baker S."/>
            <person name="Barry K."/>
            <person name="Bills G."/>
            <person name="Bluhm B."/>
            <person name="Cannon C."/>
            <person name="Castanera R."/>
            <person name="Culley D."/>
            <person name="Daum C."/>
            <person name="Ezra D."/>
            <person name="Gonzalez J."/>
            <person name="Henrissat B."/>
            <person name="Kuo A."/>
            <person name="Liang C."/>
            <person name="Lipzen A."/>
            <person name="Lutzoni F."/>
            <person name="Magnuson J."/>
            <person name="Mondo S."/>
            <person name="Nolan M."/>
            <person name="Ohm R."/>
            <person name="Pangilinan J."/>
            <person name="Park H.-J."/>
            <person name="Ramirez L."/>
            <person name="Alfaro M."/>
            <person name="Sun H."/>
            <person name="Tritt A."/>
            <person name="Yoshinaga Y."/>
            <person name="Zwiers L.-H."/>
            <person name="Turgeon B."/>
            <person name="Goodwin S."/>
            <person name="Spatafora J."/>
            <person name="Crous P."/>
            <person name="Grigoriev I."/>
        </authorList>
    </citation>
    <scope>NUCLEOTIDE SEQUENCE</scope>
    <source>
        <strain evidence="13 15">CBS 304.34</strain>
    </source>
</reference>
<evidence type="ECO:0000256" key="1">
    <source>
        <dbReference type="ARBA" id="ARBA00004604"/>
    </source>
</evidence>
<dbReference type="InterPro" id="IPR035371">
    <property type="entry name" value="Nrap_D6"/>
</dbReference>
<dbReference type="Pfam" id="PF17406">
    <property type="entry name" value="Nrap_D5"/>
    <property type="match status" value="1"/>
</dbReference>
<evidence type="ECO:0000313" key="14">
    <source>
        <dbReference type="Proteomes" id="UP000504636"/>
    </source>
</evidence>
<feature type="region of interest" description="Disordered" evidence="6">
    <location>
        <begin position="1"/>
        <end position="97"/>
    </location>
</feature>
<dbReference type="GO" id="GO:0006409">
    <property type="term" value="P:tRNA export from nucleus"/>
    <property type="evidence" value="ECO:0007669"/>
    <property type="project" value="TreeGrafter"/>
</dbReference>
<feature type="domain" description="Nrap protein" evidence="8">
    <location>
        <begin position="362"/>
        <end position="504"/>
    </location>
</feature>
<dbReference type="RefSeq" id="XP_033581014.1">
    <property type="nucleotide sequence ID" value="XM_033723386.1"/>
</dbReference>
<feature type="compositionally biased region" description="Acidic residues" evidence="6">
    <location>
        <begin position="55"/>
        <end position="74"/>
    </location>
</feature>